<dbReference type="PRINTS" id="PR00080">
    <property type="entry name" value="SDRFAMILY"/>
</dbReference>
<dbReference type="Pfam" id="PF00106">
    <property type="entry name" value="adh_short"/>
    <property type="match status" value="1"/>
</dbReference>
<organism evidence="4 5">
    <name type="scientific">Undibacterium squillarum</name>
    <dbReference type="NCBI Taxonomy" id="1131567"/>
    <lineage>
        <taxon>Bacteria</taxon>
        <taxon>Pseudomonadati</taxon>
        <taxon>Pseudomonadota</taxon>
        <taxon>Betaproteobacteria</taxon>
        <taxon>Burkholderiales</taxon>
        <taxon>Oxalobacteraceae</taxon>
        <taxon>Undibacterium</taxon>
    </lineage>
</organism>
<reference evidence="5" key="1">
    <citation type="journal article" date="2019" name="Int. J. Syst. Evol. Microbiol.">
        <title>The Global Catalogue of Microorganisms (GCM) 10K type strain sequencing project: providing services to taxonomists for standard genome sequencing and annotation.</title>
        <authorList>
            <consortium name="The Broad Institute Genomics Platform"/>
            <consortium name="The Broad Institute Genome Sequencing Center for Infectious Disease"/>
            <person name="Wu L."/>
            <person name="Ma J."/>
        </authorList>
    </citation>
    <scope>NUCLEOTIDE SEQUENCE [LARGE SCALE GENOMIC DNA]</scope>
    <source>
        <strain evidence="5">KCTC 23917</strain>
    </source>
</reference>
<evidence type="ECO:0000256" key="1">
    <source>
        <dbReference type="ARBA" id="ARBA00006484"/>
    </source>
</evidence>
<proteinExistence type="inferred from homology"/>
<dbReference type="SUPFAM" id="SSF51735">
    <property type="entry name" value="NAD(P)-binding Rossmann-fold domains"/>
    <property type="match status" value="1"/>
</dbReference>
<dbReference type="NCBIfam" id="NF006118">
    <property type="entry name" value="PRK08264.1-4"/>
    <property type="match status" value="1"/>
</dbReference>
<dbReference type="InterPro" id="IPR002347">
    <property type="entry name" value="SDR_fam"/>
</dbReference>
<keyword evidence="2" id="KW-0560">Oxidoreductase</keyword>
<evidence type="ECO:0000256" key="3">
    <source>
        <dbReference type="RuleBase" id="RU000363"/>
    </source>
</evidence>
<dbReference type="PROSITE" id="PS00061">
    <property type="entry name" value="ADH_SHORT"/>
    <property type="match status" value="1"/>
</dbReference>
<dbReference type="InterPro" id="IPR036291">
    <property type="entry name" value="NAD(P)-bd_dom_sf"/>
</dbReference>
<dbReference type="Gene3D" id="3.40.50.720">
    <property type="entry name" value="NAD(P)-binding Rossmann-like Domain"/>
    <property type="match status" value="1"/>
</dbReference>
<dbReference type="EMBL" id="BMYU01000002">
    <property type="protein sequence ID" value="GGX34200.1"/>
    <property type="molecule type" value="Genomic_DNA"/>
</dbReference>
<dbReference type="PRINTS" id="PR00081">
    <property type="entry name" value="GDHRDH"/>
</dbReference>
<comment type="caution">
    <text evidence="4">The sequence shown here is derived from an EMBL/GenBank/DDBJ whole genome shotgun (WGS) entry which is preliminary data.</text>
</comment>
<dbReference type="RefSeq" id="WP_189355878.1">
    <property type="nucleotide sequence ID" value="NZ_BMYU01000002.1"/>
</dbReference>
<evidence type="ECO:0000313" key="5">
    <source>
        <dbReference type="Proteomes" id="UP000653343"/>
    </source>
</evidence>
<dbReference type="PANTHER" id="PTHR44169:SF6">
    <property type="entry name" value="NADPH-DEPENDENT 1-ACYLDIHYDROXYACETONE PHOSPHATE REDUCTASE"/>
    <property type="match status" value="1"/>
</dbReference>
<evidence type="ECO:0000313" key="4">
    <source>
        <dbReference type="EMBL" id="GGX34200.1"/>
    </source>
</evidence>
<protein>
    <submittedName>
        <fullName evidence="4">Short-chain dehydrogenase</fullName>
    </submittedName>
</protein>
<name>A0ABQ2XTY6_9BURK</name>
<dbReference type="PANTHER" id="PTHR44169">
    <property type="entry name" value="NADPH-DEPENDENT 1-ACYLDIHYDROXYACETONE PHOSPHATE REDUCTASE"/>
    <property type="match status" value="1"/>
</dbReference>
<evidence type="ECO:0000256" key="2">
    <source>
        <dbReference type="ARBA" id="ARBA00023002"/>
    </source>
</evidence>
<keyword evidence="5" id="KW-1185">Reference proteome</keyword>
<gene>
    <name evidence="4" type="ORF">GCM10010946_09190</name>
</gene>
<sequence>MGFHIEGAVALVTGANRGIGEALVDALIAAGAGKVYAAARQITDLAALQARHGNKLVAVQLDVTRADDIQAAAALAGDLTLLVNNAGVAAHMGNDFADPQWLSAGRTEMEVNYFGTLAMMQAFAPVLARNGGGAIANVASVAALVNFPLFLSYSASKSATHSVTQAARLALEGQGTRVFGIYPGPVDTRMAEQVPFDKVTPAAAASAMLQAMQAGQEEIYPDPVAQEFGKLWHSKPKALEDQIRGMMAG</sequence>
<accession>A0ABQ2XTY6</accession>
<dbReference type="InterPro" id="IPR020904">
    <property type="entry name" value="Sc_DH/Rdtase_CS"/>
</dbReference>
<comment type="similarity">
    <text evidence="1 3">Belongs to the short-chain dehydrogenases/reductases (SDR) family.</text>
</comment>
<dbReference type="Proteomes" id="UP000653343">
    <property type="component" value="Unassembled WGS sequence"/>
</dbReference>